<evidence type="ECO:0000313" key="19">
    <source>
        <dbReference type="EMBL" id="CAB5075875.1"/>
    </source>
</evidence>
<evidence type="ECO:0000256" key="9">
    <source>
        <dbReference type="ARBA" id="ARBA00022989"/>
    </source>
</evidence>
<dbReference type="Pfam" id="PF00282">
    <property type="entry name" value="Pyridoxal_deC"/>
    <property type="match status" value="1"/>
</dbReference>
<dbReference type="InterPro" id="IPR050477">
    <property type="entry name" value="GrpII_AminoAcid_Decarb"/>
</dbReference>
<keyword evidence="9" id="KW-1133">Transmembrane helix</keyword>
<evidence type="ECO:0000256" key="10">
    <source>
        <dbReference type="ARBA" id="ARBA00023098"/>
    </source>
</evidence>
<evidence type="ECO:0000256" key="8">
    <source>
        <dbReference type="ARBA" id="ARBA00022919"/>
    </source>
</evidence>
<keyword evidence="5" id="KW-0812">Transmembrane</keyword>
<comment type="pathway">
    <text evidence="4">Sphingolipid metabolism.</text>
</comment>
<dbReference type="GO" id="GO:0008117">
    <property type="term" value="F:sphinganine-1-phosphate aldolase activity"/>
    <property type="evidence" value="ECO:0007669"/>
    <property type="project" value="TreeGrafter"/>
</dbReference>
<evidence type="ECO:0000256" key="2">
    <source>
        <dbReference type="ARBA" id="ARBA00004389"/>
    </source>
</evidence>
<evidence type="ECO:0000256" key="11">
    <source>
        <dbReference type="ARBA" id="ARBA00023136"/>
    </source>
</evidence>
<evidence type="ECO:0000313" key="14">
    <source>
        <dbReference type="EMBL" id="CAB4661104.1"/>
    </source>
</evidence>
<evidence type="ECO:0000256" key="4">
    <source>
        <dbReference type="ARBA" id="ARBA00004991"/>
    </source>
</evidence>
<dbReference type="GO" id="GO:0005789">
    <property type="term" value="C:endoplasmic reticulum membrane"/>
    <property type="evidence" value="ECO:0007669"/>
    <property type="project" value="UniProtKB-SubCell"/>
</dbReference>
<dbReference type="EMBL" id="CAFABI010000035">
    <property type="protein sequence ID" value="CAB4825072.1"/>
    <property type="molecule type" value="Genomic_DNA"/>
</dbReference>
<dbReference type="AlphaFoldDB" id="A0A6J6QWC8"/>
<evidence type="ECO:0000313" key="15">
    <source>
        <dbReference type="EMBL" id="CAB4715102.1"/>
    </source>
</evidence>
<dbReference type="EMBL" id="CAFBQK010000044">
    <property type="protein sequence ID" value="CAB5049030.1"/>
    <property type="molecule type" value="Genomic_DNA"/>
</dbReference>
<reference evidence="15" key="1">
    <citation type="submission" date="2020-05" db="EMBL/GenBank/DDBJ databases">
        <authorList>
            <person name="Chiriac C."/>
            <person name="Salcher M."/>
            <person name="Ghai R."/>
            <person name="Kavagutti S V."/>
        </authorList>
    </citation>
    <scope>NUCLEOTIDE SEQUENCE</scope>
</reference>
<dbReference type="GO" id="GO:0019752">
    <property type="term" value="P:carboxylic acid metabolic process"/>
    <property type="evidence" value="ECO:0007669"/>
    <property type="project" value="InterPro"/>
</dbReference>
<keyword evidence="10" id="KW-0443">Lipid metabolism</keyword>
<dbReference type="InterPro" id="IPR015421">
    <property type="entry name" value="PyrdxlP-dep_Trfase_major"/>
</dbReference>
<dbReference type="EMBL" id="CAEZWO010000064">
    <property type="protein sequence ID" value="CAB4661104.1"/>
    <property type="molecule type" value="Genomic_DNA"/>
</dbReference>
<evidence type="ECO:0000256" key="13">
    <source>
        <dbReference type="ARBA" id="ARBA00038302"/>
    </source>
</evidence>
<name>A0A6J6QWC8_9ZZZZ</name>
<evidence type="ECO:0000256" key="12">
    <source>
        <dbReference type="ARBA" id="ARBA00023239"/>
    </source>
</evidence>
<accession>A0A6J6QWC8</accession>
<protein>
    <submittedName>
        <fullName evidence="15">Unannotated protein</fullName>
    </submittedName>
</protein>
<dbReference type="SUPFAM" id="SSF53383">
    <property type="entry name" value="PLP-dependent transferases"/>
    <property type="match status" value="1"/>
</dbReference>
<dbReference type="Gene3D" id="3.40.640.10">
    <property type="entry name" value="Type I PLP-dependent aspartate aminotransferase-like (Major domain)"/>
    <property type="match status" value="1"/>
</dbReference>
<dbReference type="GO" id="GO:0030170">
    <property type="term" value="F:pyridoxal phosphate binding"/>
    <property type="evidence" value="ECO:0007669"/>
    <property type="project" value="InterPro"/>
</dbReference>
<evidence type="ECO:0000313" key="16">
    <source>
        <dbReference type="EMBL" id="CAB4781578.1"/>
    </source>
</evidence>
<dbReference type="EMBL" id="CAEZYB010000179">
    <property type="protein sequence ID" value="CAB4715102.1"/>
    <property type="molecule type" value="Genomic_DNA"/>
</dbReference>
<gene>
    <name evidence="14" type="ORF">UFOPK2254_00754</name>
    <name evidence="15" type="ORF">UFOPK2646_01176</name>
    <name evidence="16" type="ORF">UFOPK2907_01199</name>
    <name evidence="17" type="ORF">UFOPK3197_00456</name>
    <name evidence="18" type="ORF">UFOPK4265_00482</name>
    <name evidence="19" type="ORF">UFOPK4401_00845</name>
</gene>
<comment type="subcellular location">
    <subcellularLocation>
        <location evidence="2">Endoplasmic reticulum membrane</location>
        <topology evidence="2">Single-pass membrane protein</topology>
    </subcellularLocation>
</comment>
<dbReference type="EMBL" id="CAFBRB010000086">
    <property type="protein sequence ID" value="CAB5075875.1"/>
    <property type="molecule type" value="Genomic_DNA"/>
</dbReference>
<organism evidence="15">
    <name type="scientific">freshwater metagenome</name>
    <dbReference type="NCBI Taxonomy" id="449393"/>
    <lineage>
        <taxon>unclassified sequences</taxon>
        <taxon>metagenomes</taxon>
        <taxon>ecological metagenomes</taxon>
    </lineage>
</organism>
<dbReference type="InterPro" id="IPR015422">
    <property type="entry name" value="PyrdxlP-dep_Trfase_small"/>
</dbReference>
<dbReference type="EMBL" id="CAEZZR010000131">
    <property type="protein sequence ID" value="CAB4781578.1"/>
    <property type="molecule type" value="Genomic_DNA"/>
</dbReference>
<keyword evidence="12" id="KW-0456">Lyase</keyword>
<keyword evidence="11" id="KW-0472">Membrane</keyword>
<dbReference type="PANTHER" id="PTHR42735">
    <property type="match status" value="1"/>
</dbReference>
<dbReference type="InterPro" id="IPR015424">
    <property type="entry name" value="PyrdxlP-dep_Trfase"/>
</dbReference>
<evidence type="ECO:0000256" key="5">
    <source>
        <dbReference type="ARBA" id="ARBA00022692"/>
    </source>
</evidence>
<evidence type="ECO:0000256" key="6">
    <source>
        <dbReference type="ARBA" id="ARBA00022824"/>
    </source>
</evidence>
<dbReference type="PANTHER" id="PTHR42735:SF6">
    <property type="entry name" value="SPHINGOSINE-1-PHOSPHATE LYASE 1"/>
    <property type="match status" value="1"/>
</dbReference>
<keyword evidence="8" id="KW-0746">Sphingolipid metabolism</keyword>
<dbReference type="InterPro" id="IPR002129">
    <property type="entry name" value="PyrdxlP-dep_de-COase"/>
</dbReference>
<sequence length="471" mass="51149">MSDDANGMDSMMDELYPYRNSSRTYSSIPDVGRLPVDVIAEVRAFASREDAIGDTGRVSGSLYSGDHNHYHLLSQVFEEFAHVNVLQRDMYPSATKFEAEIIAMALDMLHGSGSDSEACGVVTSGGSESLITALYTYREQASRERGVTKPNVVIPVTAHVALDKGAHWLGIEMRHAPLGADHLVDVSKMAELIDENTIAIVGSAGNYAHGLIDPIAELGQLALKHGIGLHVDGCLGGFILPWIEANGVAVPQWDFRVPGVTSISADTHKYAYALKGTSALLYKTKTLRSYQYFTYPDWPGGLYLSPGFAGSRSGGLIASTWASMLLMGKSGYRNAAKEIYEAAQKIVDGIRNNIPEIQVVGNPLFLVAFTSEELDVYLINDELKRRGWRMNALQMPPGLHFCVTRPNTGENVIEDYLVDLKASVEYAKEHKGEVAQSGAMYGFGGTPKGNATLAFVMSGYLDAMHELAPAE</sequence>
<dbReference type="GO" id="GO:0030149">
    <property type="term" value="P:sphingolipid catabolic process"/>
    <property type="evidence" value="ECO:0007669"/>
    <property type="project" value="TreeGrafter"/>
</dbReference>
<evidence type="ECO:0000256" key="3">
    <source>
        <dbReference type="ARBA" id="ARBA00004760"/>
    </source>
</evidence>
<comment type="similarity">
    <text evidence="13">Belongs to the group II decarboxylase family. Sphingosine-1-phosphate lyase subfamily.</text>
</comment>
<keyword evidence="7" id="KW-0663">Pyridoxal phosphate</keyword>
<evidence type="ECO:0000256" key="1">
    <source>
        <dbReference type="ARBA" id="ARBA00001933"/>
    </source>
</evidence>
<keyword evidence="6" id="KW-0256">Endoplasmic reticulum</keyword>
<comment type="pathway">
    <text evidence="3">Lipid metabolism; sphingolipid metabolism.</text>
</comment>
<evidence type="ECO:0000313" key="17">
    <source>
        <dbReference type="EMBL" id="CAB4825072.1"/>
    </source>
</evidence>
<evidence type="ECO:0000313" key="18">
    <source>
        <dbReference type="EMBL" id="CAB5049030.1"/>
    </source>
</evidence>
<dbReference type="Gene3D" id="3.90.1150.10">
    <property type="entry name" value="Aspartate Aminotransferase, domain 1"/>
    <property type="match status" value="1"/>
</dbReference>
<dbReference type="FunFam" id="3.40.640.10:FF:000020">
    <property type="entry name" value="sphingosine-1-phosphate lyase 1"/>
    <property type="match status" value="1"/>
</dbReference>
<evidence type="ECO:0000256" key="7">
    <source>
        <dbReference type="ARBA" id="ARBA00022898"/>
    </source>
</evidence>
<proteinExistence type="inferred from homology"/>
<comment type="cofactor">
    <cofactor evidence="1">
        <name>pyridoxal 5'-phosphate</name>
        <dbReference type="ChEBI" id="CHEBI:597326"/>
    </cofactor>
</comment>
<dbReference type="Gene3D" id="6.10.140.2150">
    <property type="match status" value="1"/>
</dbReference>